<protein>
    <recommendedName>
        <fullName evidence="1">diguanylate cyclase</fullName>
        <ecNumber evidence="1">2.7.7.65</ecNumber>
    </recommendedName>
</protein>
<dbReference type="GO" id="GO:1902201">
    <property type="term" value="P:negative regulation of bacterial-type flagellum-dependent cell motility"/>
    <property type="evidence" value="ECO:0007669"/>
    <property type="project" value="TreeGrafter"/>
</dbReference>
<dbReference type="Proteomes" id="UP000737113">
    <property type="component" value="Unassembled WGS sequence"/>
</dbReference>
<dbReference type="EC" id="2.7.7.65" evidence="1"/>
<dbReference type="InterPro" id="IPR003018">
    <property type="entry name" value="GAF"/>
</dbReference>
<dbReference type="EMBL" id="JAAXYH010000007">
    <property type="protein sequence ID" value="NMH65804.1"/>
    <property type="molecule type" value="Genomic_DNA"/>
</dbReference>
<accession>A0A972G249</accession>
<organism evidence="4 5">
    <name type="scientific">Shewanella salipaludis</name>
    <dbReference type="NCBI Taxonomy" id="2723052"/>
    <lineage>
        <taxon>Bacteria</taxon>
        <taxon>Pseudomonadati</taxon>
        <taxon>Pseudomonadota</taxon>
        <taxon>Gammaproteobacteria</taxon>
        <taxon>Alteromonadales</taxon>
        <taxon>Shewanellaceae</taxon>
        <taxon>Shewanella</taxon>
    </lineage>
</organism>
<dbReference type="GO" id="GO:0043709">
    <property type="term" value="P:cell adhesion involved in single-species biofilm formation"/>
    <property type="evidence" value="ECO:0007669"/>
    <property type="project" value="TreeGrafter"/>
</dbReference>
<proteinExistence type="predicted"/>
<dbReference type="GO" id="GO:0005886">
    <property type="term" value="C:plasma membrane"/>
    <property type="evidence" value="ECO:0007669"/>
    <property type="project" value="TreeGrafter"/>
</dbReference>
<dbReference type="Gene3D" id="3.30.70.270">
    <property type="match status" value="1"/>
</dbReference>
<evidence type="ECO:0000256" key="1">
    <source>
        <dbReference type="ARBA" id="ARBA00012528"/>
    </source>
</evidence>
<dbReference type="SUPFAM" id="SSF55073">
    <property type="entry name" value="Nucleotide cyclase"/>
    <property type="match status" value="1"/>
</dbReference>
<dbReference type="SMART" id="SM00065">
    <property type="entry name" value="GAF"/>
    <property type="match status" value="1"/>
</dbReference>
<name>A0A972G249_9GAMM</name>
<reference evidence="4" key="1">
    <citation type="submission" date="2020-04" db="EMBL/GenBank/DDBJ databases">
        <title>Description of Shewanella salipaludis sp. nov., isolated from a salt marsh.</title>
        <authorList>
            <person name="Park S."/>
            <person name="Yoon J.-H."/>
        </authorList>
    </citation>
    <scope>NUCLEOTIDE SEQUENCE</scope>
    <source>
        <strain evidence="4">SHSM-M6</strain>
    </source>
</reference>
<dbReference type="SUPFAM" id="SSF55781">
    <property type="entry name" value="GAF domain-like"/>
    <property type="match status" value="1"/>
</dbReference>
<dbReference type="InterPro" id="IPR043128">
    <property type="entry name" value="Rev_trsase/Diguanyl_cyclase"/>
</dbReference>
<dbReference type="SMART" id="SM00267">
    <property type="entry name" value="GGDEF"/>
    <property type="match status" value="1"/>
</dbReference>
<keyword evidence="2" id="KW-1133">Transmembrane helix</keyword>
<dbReference type="InterPro" id="IPR000160">
    <property type="entry name" value="GGDEF_dom"/>
</dbReference>
<dbReference type="Pfam" id="PF00990">
    <property type="entry name" value="GGDEF"/>
    <property type="match status" value="1"/>
</dbReference>
<evidence type="ECO:0000259" key="3">
    <source>
        <dbReference type="PROSITE" id="PS50887"/>
    </source>
</evidence>
<dbReference type="PROSITE" id="PS50887">
    <property type="entry name" value="GGDEF"/>
    <property type="match status" value="1"/>
</dbReference>
<dbReference type="NCBIfam" id="TIGR00254">
    <property type="entry name" value="GGDEF"/>
    <property type="match status" value="1"/>
</dbReference>
<dbReference type="PANTHER" id="PTHR45138">
    <property type="entry name" value="REGULATORY COMPONENTS OF SENSORY TRANSDUCTION SYSTEM"/>
    <property type="match status" value="1"/>
</dbReference>
<keyword evidence="2" id="KW-0812">Transmembrane</keyword>
<feature type="domain" description="GGDEF" evidence="3">
    <location>
        <begin position="261"/>
        <end position="384"/>
    </location>
</feature>
<comment type="caution">
    <text evidence="4">The sequence shown here is derived from an EMBL/GenBank/DDBJ whole genome shotgun (WGS) entry which is preliminary data.</text>
</comment>
<dbReference type="CDD" id="cd01949">
    <property type="entry name" value="GGDEF"/>
    <property type="match status" value="1"/>
</dbReference>
<dbReference type="InterPro" id="IPR029787">
    <property type="entry name" value="Nucleotide_cyclase"/>
</dbReference>
<dbReference type="PANTHER" id="PTHR45138:SF23">
    <property type="entry name" value="SIGNALING PROTEIN"/>
    <property type="match status" value="1"/>
</dbReference>
<keyword evidence="2" id="KW-0472">Membrane</keyword>
<dbReference type="InterPro" id="IPR029016">
    <property type="entry name" value="GAF-like_dom_sf"/>
</dbReference>
<dbReference type="InterPro" id="IPR050469">
    <property type="entry name" value="Diguanylate_Cyclase"/>
</dbReference>
<gene>
    <name evidence="4" type="ORF">HC757_11610</name>
</gene>
<dbReference type="Gene3D" id="3.30.450.40">
    <property type="match status" value="1"/>
</dbReference>
<feature type="transmembrane region" description="Helical" evidence="2">
    <location>
        <begin position="20"/>
        <end position="40"/>
    </location>
</feature>
<evidence type="ECO:0000313" key="5">
    <source>
        <dbReference type="Proteomes" id="UP000737113"/>
    </source>
</evidence>
<dbReference type="Pfam" id="PF13185">
    <property type="entry name" value="GAF_2"/>
    <property type="match status" value="1"/>
</dbReference>
<dbReference type="GO" id="GO:0052621">
    <property type="term" value="F:diguanylate cyclase activity"/>
    <property type="evidence" value="ECO:0007669"/>
    <property type="project" value="UniProtKB-EC"/>
</dbReference>
<dbReference type="AlphaFoldDB" id="A0A972G249"/>
<keyword evidence="5" id="KW-1185">Reference proteome</keyword>
<sequence>MLLFVLVFMFYPRLDAVTVLPLILLCTIYLFGYSLSYYLYQGRLSRLWQHLEQVVHINDSTFELVHLSSQYQDEHAFLNALLNKAVSIVDGAEMGSIISVDPETQKLNFESCVGMDLQKLRQVSFTLEQTFEYRLTQGRCDRVVVINDMENVNSGSSLSAENQRLLLTAAQIPIRSTLSSPIHIDGKLYAMLNLDSGLAGAFSDYDRNLVGILTHEASNAISLYQKSQQIRKLASFDPLTGLYNRQRFEDLLEQWPLKSRQDSWLLLLDMDNLKGINDFRGHQQGDEAIRSLTRAMKSQWPEQALLARFGGDEFVALCEGSEQQLEQDIAALRDRLKQDVDYPLEFSVGMARLGPDWQQALKDADAAMYRQKREHKAPKAKHLG</sequence>
<evidence type="ECO:0000313" key="4">
    <source>
        <dbReference type="EMBL" id="NMH65804.1"/>
    </source>
</evidence>
<evidence type="ECO:0000256" key="2">
    <source>
        <dbReference type="SAM" id="Phobius"/>
    </source>
</evidence>